<gene>
    <name evidence="11" type="ORF">K452DRAFT_360696</name>
</gene>
<keyword evidence="12" id="KW-1185">Reference proteome</keyword>
<keyword evidence="5 8" id="KW-0256">Endoplasmic reticulum</keyword>
<accession>A0A6A6B4E5</accession>
<evidence type="ECO:0000256" key="8">
    <source>
        <dbReference type="RuleBase" id="RU361142"/>
    </source>
</evidence>
<evidence type="ECO:0000313" key="12">
    <source>
        <dbReference type="Proteomes" id="UP000799438"/>
    </source>
</evidence>
<feature type="chain" id="PRO_5025707462" description="Dolichyl-diphosphooligosaccharide--protein glycosyltransferase subunit WBP1" evidence="8">
    <location>
        <begin position="19"/>
        <end position="476"/>
    </location>
</feature>
<protein>
    <recommendedName>
        <fullName evidence="8">Dolichyl-diphosphooligosaccharide--protein glycosyltransferase subunit WBP1</fullName>
        <shortName evidence="8">Oligosaccharyl transferase subunit WBP1</shortName>
    </recommendedName>
</protein>
<comment type="pathway">
    <text evidence="2 8">Protein modification; protein glycosylation.</text>
</comment>
<dbReference type="GeneID" id="54303868"/>
<name>A0A6A6B4E5_9PEZI</name>
<evidence type="ECO:0000256" key="3">
    <source>
        <dbReference type="ARBA" id="ARBA00008743"/>
    </source>
</evidence>
<comment type="similarity">
    <text evidence="3 8">Belongs to the DDOST 48 kDa subunit family.</text>
</comment>
<dbReference type="GO" id="GO:0008250">
    <property type="term" value="C:oligosaccharyltransferase complex"/>
    <property type="evidence" value="ECO:0007669"/>
    <property type="project" value="TreeGrafter"/>
</dbReference>
<dbReference type="InterPro" id="IPR055459">
    <property type="entry name" value="OST48_MD"/>
</dbReference>
<evidence type="ECO:0000256" key="4">
    <source>
        <dbReference type="ARBA" id="ARBA00022692"/>
    </source>
</evidence>
<comment type="function">
    <text evidence="8">Subunit of the oligosaccharyl transferase (OST) complex that catalyzes the initial transfer of a defined glycan (Glc(3)Man(9)GlcNAc(2) in eukaryotes) from the lipid carrier dolichol-pyrophosphate to an asparagine residue within an Asn-X-Ser/Thr consensus motif in nascent polypeptide chains, the first step in protein N-glycosylation. N-glycosylation occurs cotranslationally and the complex associates with the Sec61 complex at the channel-forming translocon complex that mediates protein translocation across the endoplasmic reticulum (ER).</text>
</comment>
<feature type="signal peptide" evidence="8">
    <location>
        <begin position="1"/>
        <end position="18"/>
    </location>
</feature>
<proteinExistence type="inferred from homology"/>
<dbReference type="EMBL" id="ML995494">
    <property type="protein sequence ID" value="KAF2138930.1"/>
    <property type="molecule type" value="Genomic_DNA"/>
</dbReference>
<organism evidence="11 12">
    <name type="scientific">Aplosporella prunicola CBS 121167</name>
    <dbReference type="NCBI Taxonomy" id="1176127"/>
    <lineage>
        <taxon>Eukaryota</taxon>
        <taxon>Fungi</taxon>
        <taxon>Dikarya</taxon>
        <taxon>Ascomycota</taxon>
        <taxon>Pezizomycotina</taxon>
        <taxon>Dothideomycetes</taxon>
        <taxon>Dothideomycetes incertae sedis</taxon>
        <taxon>Botryosphaeriales</taxon>
        <taxon>Aplosporellaceae</taxon>
        <taxon>Aplosporella</taxon>
    </lineage>
</organism>
<evidence type="ECO:0000256" key="2">
    <source>
        <dbReference type="ARBA" id="ARBA00004922"/>
    </source>
</evidence>
<dbReference type="RefSeq" id="XP_033394643.1">
    <property type="nucleotide sequence ID" value="XM_033546362.1"/>
</dbReference>
<dbReference type="InterPro" id="IPR005013">
    <property type="entry name" value="DDOST_48_kDa_subunit"/>
</dbReference>
<feature type="domain" description="OST48 middle" evidence="10">
    <location>
        <begin position="321"/>
        <end position="463"/>
    </location>
</feature>
<evidence type="ECO:0000256" key="7">
    <source>
        <dbReference type="ARBA" id="ARBA00023136"/>
    </source>
</evidence>
<feature type="domain" description="OST48 N-terminal" evidence="9">
    <location>
        <begin position="25"/>
        <end position="285"/>
    </location>
</feature>
<comment type="subunit">
    <text evidence="8">Component of the oligosaccharyltransferase (OST) complex.</text>
</comment>
<dbReference type="AlphaFoldDB" id="A0A6A6B4E5"/>
<keyword evidence="7 8" id="KW-0472">Membrane</keyword>
<comment type="subcellular location">
    <subcellularLocation>
        <location evidence="8">Endoplasmic reticulum membrane</location>
        <topology evidence="8">Single-pass type I membrane protein</topology>
    </subcellularLocation>
    <subcellularLocation>
        <location evidence="1">Membrane</location>
        <topology evidence="1">Single-pass type I membrane protein</topology>
    </subcellularLocation>
</comment>
<dbReference type="Proteomes" id="UP000799438">
    <property type="component" value="Unassembled WGS sequence"/>
</dbReference>
<evidence type="ECO:0000259" key="10">
    <source>
        <dbReference type="Pfam" id="PF23358"/>
    </source>
</evidence>
<reference evidence="11" key="1">
    <citation type="journal article" date="2020" name="Stud. Mycol.">
        <title>101 Dothideomycetes genomes: a test case for predicting lifestyles and emergence of pathogens.</title>
        <authorList>
            <person name="Haridas S."/>
            <person name="Albert R."/>
            <person name="Binder M."/>
            <person name="Bloem J."/>
            <person name="Labutti K."/>
            <person name="Salamov A."/>
            <person name="Andreopoulos B."/>
            <person name="Baker S."/>
            <person name="Barry K."/>
            <person name="Bills G."/>
            <person name="Bluhm B."/>
            <person name="Cannon C."/>
            <person name="Castanera R."/>
            <person name="Culley D."/>
            <person name="Daum C."/>
            <person name="Ezra D."/>
            <person name="Gonzalez J."/>
            <person name="Henrissat B."/>
            <person name="Kuo A."/>
            <person name="Liang C."/>
            <person name="Lipzen A."/>
            <person name="Lutzoni F."/>
            <person name="Magnuson J."/>
            <person name="Mondo S."/>
            <person name="Nolan M."/>
            <person name="Ohm R."/>
            <person name="Pangilinan J."/>
            <person name="Park H.-J."/>
            <person name="Ramirez L."/>
            <person name="Alfaro M."/>
            <person name="Sun H."/>
            <person name="Tritt A."/>
            <person name="Yoshinaga Y."/>
            <person name="Zwiers L.-H."/>
            <person name="Turgeon B."/>
            <person name="Goodwin S."/>
            <person name="Spatafora J."/>
            <person name="Crous P."/>
            <person name="Grigoriev I."/>
        </authorList>
    </citation>
    <scope>NUCLEOTIDE SEQUENCE</scope>
    <source>
        <strain evidence="11">CBS 121167</strain>
    </source>
</reference>
<feature type="transmembrane region" description="Helical" evidence="8">
    <location>
        <begin position="439"/>
        <end position="462"/>
    </location>
</feature>
<evidence type="ECO:0000256" key="1">
    <source>
        <dbReference type="ARBA" id="ARBA00004479"/>
    </source>
</evidence>
<keyword evidence="8" id="KW-0732">Signal</keyword>
<keyword evidence="4 8" id="KW-0812">Transmembrane</keyword>
<keyword evidence="6 8" id="KW-1133">Transmembrane helix</keyword>
<evidence type="ECO:0000259" key="9">
    <source>
        <dbReference type="Pfam" id="PF03345"/>
    </source>
</evidence>
<dbReference type="GO" id="GO:0018279">
    <property type="term" value="P:protein N-linked glycosylation via asparagine"/>
    <property type="evidence" value="ECO:0007669"/>
    <property type="project" value="UniProtKB-UniRule"/>
</dbReference>
<dbReference type="OrthoDB" id="29105at2759"/>
<sequence>MRWLLSLACLALLGLASALSFSGPRTLVVLEELADKDKYSLFWADLTSRGFSLDFASPKSESLSLFKHGERAYDHVLLLPPKSKGYGPALSPQLVLDFLNKDGNVMLALAGGQTVSAAVQSTLLELDIHLGPDKTSLVLDHFAHDANSASEAHDVVLVPRPQALKPGVRNFFAGDGVVAVPRAMGQLLANASPLLAPILRAPSTAYTHNPKDADAEAAAEDPFGIGSQLSLVTAFQARNSARFAVLGSAEMLQDKWFDTTVKNAASGEEEKTANREFAAQLTAWTFKEKGVLKVGRLRHWLSEDESAQHLGLNETAVGAAEHNPSIYRIKNKVAFEIEISEWDTDRLVPFHPESADALQLEFSMLSPFHRLTLAALPAVAGADSTIFATQFTTPDQHGIFNFRVNYKRPFLTTVDEKREVTVRHFAHDEWPRSWRISGAWPWVGGIGVTVAGWVGFVALWLYSAPVRGAQGEKKRN</sequence>
<dbReference type="PANTHER" id="PTHR10830:SF0">
    <property type="entry name" value="DOLICHYL-DIPHOSPHOOLIGOSACCHARIDE--PROTEIN GLYCOSYLTRANSFERASE 48 KDA SUBUNIT"/>
    <property type="match status" value="1"/>
</dbReference>
<dbReference type="InterPro" id="IPR055457">
    <property type="entry name" value="OST48_N"/>
</dbReference>
<evidence type="ECO:0000256" key="5">
    <source>
        <dbReference type="ARBA" id="ARBA00022824"/>
    </source>
</evidence>
<evidence type="ECO:0000313" key="11">
    <source>
        <dbReference type="EMBL" id="KAF2138930.1"/>
    </source>
</evidence>
<evidence type="ECO:0000256" key="6">
    <source>
        <dbReference type="ARBA" id="ARBA00022989"/>
    </source>
</evidence>
<dbReference type="UniPathway" id="UPA00378"/>
<dbReference type="PANTHER" id="PTHR10830">
    <property type="entry name" value="DOLICHYL-DIPHOSPHOOLIGOSACCHARIDE--PROTEIN GLYCOSYLTRANSFERASE 48 KDA SUBUNIT"/>
    <property type="match status" value="1"/>
</dbReference>
<dbReference type="Pfam" id="PF23358">
    <property type="entry name" value="OST48_MD"/>
    <property type="match status" value="1"/>
</dbReference>
<dbReference type="Pfam" id="PF03345">
    <property type="entry name" value="OST48_N"/>
    <property type="match status" value="1"/>
</dbReference>